<dbReference type="PANTHER" id="PTHR30487:SF0">
    <property type="entry name" value="PREPILIN LEADER PEPTIDASE_N-METHYLTRANSFERASE-RELATED"/>
    <property type="match status" value="1"/>
</dbReference>
<keyword evidence="14" id="KW-1185">Reference proteome</keyword>
<dbReference type="EC" id="3.4.23.43" evidence="9"/>
<evidence type="ECO:0000256" key="8">
    <source>
        <dbReference type="RuleBase" id="RU003793"/>
    </source>
</evidence>
<sequence length="282" mass="29213">MTLVLVVVGVLGLAVGSFLNVVIHRLPRGESLLRPASHCPQCTAPVRPWHNVPVLGWLLLRGRCADCAAPIGIRYPLVELGTALLFVAVAARIAAPSSGRGGTTGGATTGSDWLGNAALVNLPAWLYLAAIAVALALIDLDVLRLPDAIVLPSYVVAPLLLLPGVIVERDWSAALRGVLAMAALWTLYFLLSLYRGGMGPGDVKLAGVLGLYLGSLGWPSVAIGTLAAFVLGGTVGVVLLATRRAGRRTPLPFGPSMLAGALIALFAAAPITDWYSNLLVPA</sequence>
<keyword evidence="5 9" id="KW-0812">Transmembrane</keyword>
<dbReference type="InterPro" id="IPR010627">
    <property type="entry name" value="Prepilin_pept_A24_N"/>
</dbReference>
<evidence type="ECO:0000259" key="11">
    <source>
        <dbReference type="Pfam" id="PF01478"/>
    </source>
</evidence>
<evidence type="ECO:0000313" key="13">
    <source>
        <dbReference type="EMBL" id="GAA2326792.1"/>
    </source>
</evidence>
<keyword evidence="4" id="KW-0997">Cell inner membrane</keyword>
<evidence type="ECO:0000256" key="10">
    <source>
        <dbReference type="SAM" id="Phobius"/>
    </source>
</evidence>
<organism evidence="13 14">
    <name type="scientific">Dactylosporangium salmoneum</name>
    <dbReference type="NCBI Taxonomy" id="53361"/>
    <lineage>
        <taxon>Bacteria</taxon>
        <taxon>Bacillati</taxon>
        <taxon>Actinomycetota</taxon>
        <taxon>Actinomycetes</taxon>
        <taxon>Micromonosporales</taxon>
        <taxon>Micromonosporaceae</taxon>
        <taxon>Dactylosporangium</taxon>
    </lineage>
</organism>
<feature type="transmembrane region" description="Helical" evidence="10">
    <location>
        <begin position="216"/>
        <end position="241"/>
    </location>
</feature>
<feature type="transmembrane region" description="Helical" evidence="10">
    <location>
        <begin position="6"/>
        <end position="23"/>
    </location>
</feature>
<feature type="transmembrane region" description="Helical" evidence="10">
    <location>
        <begin position="253"/>
        <end position="272"/>
    </location>
</feature>
<feature type="transmembrane region" description="Helical" evidence="10">
    <location>
        <begin position="124"/>
        <end position="143"/>
    </location>
</feature>
<feature type="transmembrane region" description="Helical" evidence="10">
    <location>
        <begin position="149"/>
        <end position="167"/>
    </location>
</feature>
<dbReference type="Pfam" id="PF01478">
    <property type="entry name" value="Peptidase_A24"/>
    <property type="match status" value="1"/>
</dbReference>
<dbReference type="RefSeq" id="WP_344610239.1">
    <property type="nucleotide sequence ID" value="NZ_BAAARV010000004.1"/>
</dbReference>
<evidence type="ECO:0000313" key="14">
    <source>
        <dbReference type="Proteomes" id="UP001501444"/>
    </source>
</evidence>
<evidence type="ECO:0000259" key="12">
    <source>
        <dbReference type="Pfam" id="PF06750"/>
    </source>
</evidence>
<evidence type="ECO:0000256" key="7">
    <source>
        <dbReference type="ARBA" id="ARBA00023136"/>
    </source>
</evidence>
<proteinExistence type="inferred from homology"/>
<evidence type="ECO:0000256" key="9">
    <source>
        <dbReference type="RuleBase" id="RU003794"/>
    </source>
</evidence>
<dbReference type="InterPro" id="IPR000045">
    <property type="entry name" value="Prepilin_IV_endopep_pep"/>
</dbReference>
<dbReference type="PANTHER" id="PTHR30487">
    <property type="entry name" value="TYPE 4 PREPILIN-LIKE PROTEINS LEADER PEPTIDE-PROCESSING ENZYME"/>
    <property type="match status" value="1"/>
</dbReference>
<feature type="transmembrane region" description="Helical" evidence="10">
    <location>
        <begin position="174"/>
        <end position="196"/>
    </location>
</feature>
<comment type="function">
    <text evidence="9">Plays an essential role in type IV pili and type II pseudopili formation by proteolytically removing the leader sequence from substrate proteins and subsequently monomethylating the alpha-amino group of the newly exposed N-terminal phenylalanine.</text>
</comment>
<dbReference type="EMBL" id="BAAARV010000004">
    <property type="protein sequence ID" value="GAA2326792.1"/>
    <property type="molecule type" value="Genomic_DNA"/>
</dbReference>
<dbReference type="Gene3D" id="1.20.120.1220">
    <property type="match status" value="1"/>
</dbReference>
<accession>A0ABP5S9K0</accession>
<evidence type="ECO:0000256" key="2">
    <source>
        <dbReference type="ARBA" id="ARBA00005801"/>
    </source>
</evidence>
<evidence type="ECO:0000256" key="3">
    <source>
        <dbReference type="ARBA" id="ARBA00022475"/>
    </source>
</evidence>
<evidence type="ECO:0000256" key="5">
    <source>
        <dbReference type="ARBA" id="ARBA00022692"/>
    </source>
</evidence>
<evidence type="ECO:0000256" key="4">
    <source>
        <dbReference type="ARBA" id="ARBA00022519"/>
    </source>
</evidence>
<keyword evidence="9" id="KW-0378">Hydrolase</keyword>
<keyword evidence="9" id="KW-0645">Protease</keyword>
<comment type="caution">
    <text evidence="13">The sequence shown here is derived from an EMBL/GenBank/DDBJ whole genome shotgun (WGS) entry which is preliminary data.</text>
</comment>
<dbReference type="InterPro" id="IPR050882">
    <property type="entry name" value="Prepilin_peptidase/N-MTase"/>
</dbReference>
<dbReference type="InterPro" id="IPR014032">
    <property type="entry name" value="Peptidase_A24A_bac"/>
</dbReference>
<name>A0ABP5S9K0_9ACTN</name>
<feature type="domain" description="Prepilin type IV endopeptidase peptidase" evidence="11">
    <location>
        <begin position="127"/>
        <end position="236"/>
    </location>
</feature>
<keyword evidence="6 10" id="KW-1133">Transmembrane helix</keyword>
<protein>
    <recommendedName>
        <fullName evidence="9">Prepilin leader peptidase/N-methyltransferase</fullName>
        <ecNumber evidence="9">2.1.1.-</ecNumber>
        <ecNumber evidence="9">3.4.23.43</ecNumber>
    </recommendedName>
</protein>
<keyword evidence="3" id="KW-1003">Cell membrane</keyword>
<evidence type="ECO:0000256" key="6">
    <source>
        <dbReference type="ARBA" id="ARBA00022989"/>
    </source>
</evidence>
<dbReference type="Pfam" id="PF06750">
    <property type="entry name" value="A24_N_bact"/>
    <property type="match status" value="1"/>
</dbReference>
<comment type="similarity">
    <text evidence="2 8">Belongs to the peptidase A24 family.</text>
</comment>
<keyword evidence="7 10" id="KW-0472">Membrane</keyword>
<comment type="subcellular location">
    <subcellularLocation>
        <location evidence="1">Cell inner membrane</location>
        <topology evidence="1">Multi-pass membrane protein</topology>
    </subcellularLocation>
    <subcellularLocation>
        <location evidence="9">Cell membrane</location>
        <topology evidence="9">Multi-pass membrane protein</topology>
    </subcellularLocation>
</comment>
<dbReference type="Proteomes" id="UP001501444">
    <property type="component" value="Unassembled WGS sequence"/>
</dbReference>
<keyword evidence="9" id="KW-0489">Methyltransferase</keyword>
<gene>
    <name evidence="13" type="ORF">GCM10010170_001910</name>
</gene>
<dbReference type="PRINTS" id="PR00864">
    <property type="entry name" value="PREPILNPTASE"/>
</dbReference>
<dbReference type="EC" id="2.1.1.-" evidence="9"/>
<keyword evidence="9" id="KW-0808">Transferase</keyword>
<feature type="domain" description="Prepilin peptidase A24 N-terminal" evidence="12">
    <location>
        <begin position="10"/>
        <end position="92"/>
    </location>
</feature>
<keyword evidence="9" id="KW-0511">Multifunctional enzyme</keyword>
<evidence type="ECO:0000256" key="1">
    <source>
        <dbReference type="ARBA" id="ARBA00004429"/>
    </source>
</evidence>
<comment type="catalytic activity">
    <reaction evidence="9">
        <text>Typically cleaves a -Gly-|-Phe- bond to release an N-terminal, basic peptide of 5-8 residues from type IV prepilin, and then N-methylates the new N-terminal amino group, the methyl donor being S-adenosyl-L-methionine.</text>
        <dbReference type="EC" id="3.4.23.43"/>
    </reaction>
</comment>
<reference evidence="14" key="1">
    <citation type="journal article" date="2019" name="Int. J. Syst. Evol. Microbiol.">
        <title>The Global Catalogue of Microorganisms (GCM) 10K type strain sequencing project: providing services to taxonomists for standard genome sequencing and annotation.</title>
        <authorList>
            <consortium name="The Broad Institute Genomics Platform"/>
            <consortium name="The Broad Institute Genome Sequencing Center for Infectious Disease"/>
            <person name="Wu L."/>
            <person name="Ma J."/>
        </authorList>
    </citation>
    <scope>NUCLEOTIDE SEQUENCE [LARGE SCALE GENOMIC DNA]</scope>
    <source>
        <strain evidence="14">JCM 3272</strain>
    </source>
</reference>